<reference evidence="2 3" key="1">
    <citation type="journal article" date="2023" name="Genes (Basel)">
        <title>Chromosome-Level Genome Assembly and Circadian Gene Repertoire of the Patagonia Blennie Eleginops maclovinus-The Closest Ancestral Proxy of Antarctic Cryonotothenioids.</title>
        <authorList>
            <person name="Cheng C.C."/>
            <person name="Rivera-Colon A.G."/>
            <person name="Minhas B.F."/>
            <person name="Wilson L."/>
            <person name="Rayamajhi N."/>
            <person name="Vargas-Chacoff L."/>
            <person name="Catchen J.M."/>
        </authorList>
    </citation>
    <scope>NUCLEOTIDE SEQUENCE [LARGE SCALE GENOMIC DNA]</scope>
    <source>
        <strain evidence="2">JMC-PN-2008</strain>
    </source>
</reference>
<evidence type="ECO:0000256" key="1">
    <source>
        <dbReference type="SAM" id="MobiDB-lite"/>
    </source>
</evidence>
<comment type="caution">
    <text evidence="2">The sequence shown here is derived from an EMBL/GenBank/DDBJ whole genome shotgun (WGS) entry which is preliminary data.</text>
</comment>
<feature type="region of interest" description="Disordered" evidence="1">
    <location>
        <begin position="164"/>
        <end position="284"/>
    </location>
</feature>
<name>A0AAN7X4X5_ELEMC</name>
<feature type="region of interest" description="Disordered" evidence="1">
    <location>
        <begin position="91"/>
        <end position="121"/>
    </location>
</feature>
<feature type="compositionally biased region" description="Polar residues" evidence="1">
    <location>
        <begin position="253"/>
        <end position="279"/>
    </location>
</feature>
<reference evidence="2 3" key="2">
    <citation type="journal article" date="2023" name="Mol. Biol. Evol.">
        <title>Genomics of Secondarily Temperate Adaptation in the Only Non-Antarctic Icefish.</title>
        <authorList>
            <person name="Rivera-Colon A.G."/>
            <person name="Rayamajhi N."/>
            <person name="Minhas B.F."/>
            <person name="Madrigal G."/>
            <person name="Bilyk K.T."/>
            <person name="Yoon V."/>
            <person name="Hune M."/>
            <person name="Gregory S."/>
            <person name="Cheng C.H.C."/>
            <person name="Catchen J.M."/>
        </authorList>
    </citation>
    <scope>NUCLEOTIDE SEQUENCE [LARGE SCALE GENOMIC DNA]</scope>
    <source>
        <strain evidence="2">JMC-PN-2008</strain>
    </source>
</reference>
<dbReference type="EMBL" id="JAUZQC010000019">
    <property type="protein sequence ID" value="KAK5854385.1"/>
    <property type="molecule type" value="Genomic_DNA"/>
</dbReference>
<protein>
    <submittedName>
        <fullName evidence="2">Uncharacterized protein</fullName>
    </submittedName>
</protein>
<feature type="compositionally biased region" description="Basic and acidic residues" evidence="1">
    <location>
        <begin position="91"/>
        <end position="108"/>
    </location>
</feature>
<evidence type="ECO:0000313" key="3">
    <source>
        <dbReference type="Proteomes" id="UP001346869"/>
    </source>
</evidence>
<dbReference type="AlphaFoldDB" id="A0AAN7X4X5"/>
<feature type="compositionally biased region" description="Basic and acidic residues" evidence="1">
    <location>
        <begin position="195"/>
        <end position="219"/>
    </location>
</feature>
<organism evidence="2 3">
    <name type="scientific">Eleginops maclovinus</name>
    <name type="common">Patagonian blennie</name>
    <name type="synonym">Eleginus maclovinus</name>
    <dbReference type="NCBI Taxonomy" id="56733"/>
    <lineage>
        <taxon>Eukaryota</taxon>
        <taxon>Metazoa</taxon>
        <taxon>Chordata</taxon>
        <taxon>Craniata</taxon>
        <taxon>Vertebrata</taxon>
        <taxon>Euteleostomi</taxon>
        <taxon>Actinopterygii</taxon>
        <taxon>Neopterygii</taxon>
        <taxon>Teleostei</taxon>
        <taxon>Neoteleostei</taxon>
        <taxon>Acanthomorphata</taxon>
        <taxon>Eupercaria</taxon>
        <taxon>Perciformes</taxon>
        <taxon>Notothenioidei</taxon>
        <taxon>Eleginopidae</taxon>
        <taxon>Eleginops</taxon>
    </lineage>
</organism>
<feature type="compositionally biased region" description="Polar residues" evidence="1">
    <location>
        <begin position="220"/>
        <end position="229"/>
    </location>
</feature>
<sequence>MEMVLEEKLNIIQELSSKVEKLTGLLLQQDGCGINANNSTTGQSDDLTQAKQEAAQAQERFKVCTEKHQGERKKWLEEKLLLIGQAKEAEEKRNQEMRKFADDRERHTRQQSQLESLSSQLAEKEQLMERWRKERDTLVSALEVQLQKLLSSQAEKDKLIQQLQQNNTPSPPPPEAADGDGDGDGGVAELQAAPSERDAEILPLKEELEASNTKQEDTQTKTTGSTESPATLVGKPQSDGIKRKSGGRRDTRVSVSSQSSTGYPSVLDTSEISTENGRTSRFPRPEIEISFSSLQPNRMALRRQGEENTATVKILRSARKRKSVEMEKVGSKLKRRIMSQISSSVSS</sequence>
<gene>
    <name evidence="2" type="ORF">PBY51_015459</name>
</gene>
<keyword evidence="3" id="KW-1185">Reference proteome</keyword>
<feature type="compositionally biased region" description="Low complexity" evidence="1">
    <location>
        <begin position="110"/>
        <end position="121"/>
    </location>
</feature>
<dbReference type="Proteomes" id="UP001346869">
    <property type="component" value="Unassembled WGS sequence"/>
</dbReference>
<evidence type="ECO:0000313" key="2">
    <source>
        <dbReference type="EMBL" id="KAK5854385.1"/>
    </source>
</evidence>
<accession>A0AAN7X4X5</accession>
<proteinExistence type="predicted"/>